<dbReference type="Proteomes" id="UP000605733">
    <property type="component" value="Unassembled WGS sequence"/>
</dbReference>
<sequence>MALRSTGEFYGIGESIGTYAVGRDWSGNPAQYAGNTESDFLFIANANFKITENTSIETRNYFVENVFNSFYLKPRIDINENVNLEMEWLHQNKIGEGGNPIDSLRYFKANSSDILGAKTTYILADKSSISMGYDRIFPHGQFIFPRECGREFLFSFPKRELSEGSALQTIMP</sequence>
<evidence type="ECO:0000313" key="1">
    <source>
        <dbReference type="EMBL" id="GGG43560.1"/>
    </source>
</evidence>
<dbReference type="Gene3D" id="2.40.160.10">
    <property type="entry name" value="Porin"/>
    <property type="match status" value="1"/>
</dbReference>
<accession>A0ABQ1WUT3</accession>
<proteinExistence type="predicted"/>
<dbReference type="EMBL" id="BMIX01000008">
    <property type="protein sequence ID" value="GGG43560.1"/>
    <property type="molecule type" value="Genomic_DNA"/>
</dbReference>
<keyword evidence="2" id="KW-1185">Reference proteome</keyword>
<protein>
    <submittedName>
        <fullName evidence="1">Uncharacterized protein</fullName>
    </submittedName>
</protein>
<name>A0ABQ1WUT3_9FLAO</name>
<evidence type="ECO:0000313" key="2">
    <source>
        <dbReference type="Proteomes" id="UP000605733"/>
    </source>
</evidence>
<dbReference type="RefSeq" id="WP_011709176.1">
    <property type="nucleotide sequence ID" value="NZ_BMIX01000008.1"/>
</dbReference>
<organism evidence="1 2">
    <name type="scientific">Christiangramia forsetii</name>
    <dbReference type="NCBI Taxonomy" id="411153"/>
    <lineage>
        <taxon>Bacteria</taxon>
        <taxon>Pseudomonadati</taxon>
        <taxon>Bacteroidota</taxon>
        <taxon>Flavobacteriia</taxon>
        <taxon>Flavobacteriales</taxon>
        <taxon>Flavobacteriaceae</taxon>
        <taxon>Christiangramia</taxon>
    </lineage>
</organism>
<gene>
    <name evidence="1" type="ORF">GCM10011532_29480</name>
</gene>
<comment type="caution">
    <text evidence="1">The sequence shown here is derived from an EMBL/GenBank/DDBJ whole genome shotgun (WGS) entry which is preliminary data.</text>
</comment>
<reference evidence="2" key="1">
    <citation type="journal article" date="2019" name="Int. J. Syst. Evol. Microbiol.">
        <title>The Global Catalogue of Microorganisms (GCM) 10K type strain sequencing project: providing services to taxonomists for standard genome sequencing and annotation.</title>
        <authorList>
            <consortium name="The Broad Institute Genomics Platform"/>
            <consortium name="The Broad Institute Genome Sequencing Center for Infectious Disease"/>
            <person name="Wu L."/>
            <person name="Ma J."/>
        </authorList>
    </citation>
    <scope>NUCLEOTIDE SEQUENCE [LARGE SCALE GENOMIC DNA]</scope>
    <source>
        <strain evidence="2">CGMCC 1.15422</strain>
    </source>
</reference>
<dbReference type="InterPro" id="IPR023614">
    <property type="entry name" value="Porin_dom_sf"/>
</dbReference>